<evidence type="ECO:0008006" key="4">
    <source>
        <dbReference type="Google" id="ProtNLM"/>
    </source>
</evidence>
<feature type="region of interest" description="Disordered" evidence="1">
    <location>
        <begin position="1"/>
        <end position="33"/>
    </location>
</feature>
<keyword evidence="2" id="KW-0812">Transmembrane</keyword>
<feature type="transmembrane region" description="Helical" evidence="2">
    <location>
        <begin position="244"/>
        <end position="263"/>
    </location>
</feature>
<dbReference type="GO" id="GO:0005227">
    <property type="term" value="F:calcium-activated cation channel activity"/>
    <property type="evidence" value="ECO:0007669"/>
    <property type="project" value="InterPro"/>
</dbReference>
<evidence type="ECO:0000313" key="3">
    <source>
        <dbReference type="EMBL" id="CAE4625860.1"/>
    </source>
</evidence>
<dbReference type="PANTHER" id="PTHR13018">
    <property type="entry name" value="PROBABLE MEMBRANE PROTEIN DUF221-RELATED"/>
    <property type="match status" value="1"/>
</dbReference>
<protein>
    <recommendedName>
        <fullName evidence="4">CSC1/OSCA1-like cytosolic domain-containing protein</fullName>
    </recommendedName>
</protein>
<feature type="region of interest" description="Disordered" evidence="1">
    <location>
        <begin position="913"/>
        <end position="933"/>
    </location>
</feature>
<feature type="transmembrane region" description="Helical" evidence="2">
    <location>
        <begin position="515"/>
        <end position="539"/>
    </location>
</feature>
<feature type="transmembrane region" description="Helical" evidence="2">
    <location>
        <begin position="704"/>
        <end position="722"/>
    </location>
</feature>
<keyword evidence="2" id="KW-1133">Transmembrane helix</keyword>
<feature type="transmembrane region" description="Helical" evidence="2">
    <location>
        <begin position="587"/>
        <end position="608"/>
    </location>
</feature>
<accession>A0A7S4W5Q3</accession>
<name>A0A7S4W5Q3_9STRA</name>
<feature type="transmembrane region" description="Helical" evidence="2">
    <location>
        <begin position="560"/>
        <end position="581"/>
    </location>
</feature>
<feature type="transmembrane region" description="Helical" evidence="2">
    <location>
        <begin position="490"/>
        <end position="509"/>
    </location>
</feature>
<reference evidence="3" key="1">
    <citation type="submission" date="2021-01" db="EMBL/GenBank/DDBJ databases">
        <authorList>
            <person name="Corre E."/>
            <person name="Pelletier E."/>
            <person name="Niang G."/>
            <person name="Scheremetjew M."/>
            <person name="Finn R."/>
            <person name="Kale V."/>
            <person name="Holt S."/>
            <person name="Cochrane G."/>
            <person name="Meng A."/>
            <person name="Brown T."/>
            <person name="Cohen L."/>
        </authorList>
    </citation>
    <scope>NUCLEOTIDE SEQUENCE</scope>
    <source>
        <strain evidence="3">GSO104</strain>
    </source>
</reference>
<feature type="transmembrane region" description="Helical" evidence="2">
    <location>
        <begin position="807"/>
        <end position="832"/>
    </location>
</feature>
<proteinExistence type="predicted"/>
<dbReference type="InterPro" id="IPR045122">
    <property type="entry name" value="Csc1-like"/>
</dbReference>
<dbReference type="AlphaFoldDB" id="A0A7S4W5Q3"/>
<keyword evidence="2" id="KW-0472">Membrane</keyword>
<evidence type="ECO:0000256" key="2">
    <source>
        <dbReference type="SAM" id="Phobius"/>
    </source>
</evidence>
<dbReference type="EMBL" id="HBNS01031491">
    <property type="protein sequence ID" value="CAE4625860.1"/>
    <property type="molecule type" value="Transcribed_RNA"/>
</dbReference>
<dbReference type="GO" id="GO:0005886">
    <property type="term" value="C:plasma membrane"/>
    <property type="evidence" value="ECO:0007669"/>
    <property type="project" value="TreeGrafter"/>
</dbReference>
<dbReference type="PANTHER" id="PTHR13018:SF5">
    <property type="entry name" value="RE44586P"/>
    <property type="match status" value="1"/>
</dbReference>
<gene>
    <name evidence="3" type="ORF">DBRI00130_LOCUS24692</name>
</gene>
<sequence length="956" mass="108567">MKDEKDKPKLRNRKKLQNEKSHISQRFVSRGGLSDDEIKERMSQYRHAEDTSTVMHKTLTRRLVSKLRNYAWYYPQQSEDNPSLKDAWCYYEHMTLPRYREDETRVAGQAPERALPGESNTELYGVWSTPTHWLKDFGIGVGLYFTTLKLMAVIFFLAGCISIPNIMFYASDEYSGPGGQDSVLQSPVMSLARGTMICTKREFVACPTCTESQLGNVFDFAKTPDNTPLVLRTLCEGAELTQGMVNWASFIFMVIAFALIALYQSQIEIRFNEDQVTVTDYSIVVENPPPDATDPDVWRDFFEQFSEKGVTVVTIALNNEALVRSLAFRRHFRNNLRYHLPPGTNIDNNEILKKAVEKATEARKQKKKTCFGLLCNCTLLPILRIFGLFLKEDQLYERVQKLTPQIQELQTKKYSATKVFVTFETEAGQRNALTALTLSKWDSWSNNKNSVGPSSIFQDTLLKIQEPTEPDAVRWLDLSATTKAKIIQRIITLAITIGLVIASGFSINAARNSSLGVTLSSIVLTLFNLIIPFIVKLLLLIEKHTTEGGRQASLYYKIALFRWVNTAIIPIFISSFTSWIGNDSRDIIITINSVLLSELLLSPTLRLLDIITTYRKHYLAPREKTQRNMNSHFNGTHYNLAERYTDLTKVIFLCFFYSPLFPSIYFYCTAIFIQQYWSDKISLLRIWGHQPLIGPQVSRFSRRFLLPLALTAFAIVASYFYASFPYDNICDPFEPEPGFAGKYNDVTFANGTMGSITVTNDDSVVFCQQELVGSLDTGLFIKFPALPIFQPSDAEWMTDSQSTLTTVYGWTSVAALALFVGIVFGGSIFLAFQSVCKNIYEPSTRDQMIDFSGIQDMFGYVPQVKFGGYAYPWLCCDIDDIAEDLVGWNADYDENNLIYDVPYKGMKRRARTGDDSASAEVEEQATSSLEGEKGPIFSIVKHYPPEWYKKNAQKSD</sequence>
<evidence type="ECO:0000256" key="1">
    <source>
        <dbReference type="SAM" id="MobiDB-lite"/>
    </source>
</evidence>
<organism evidence="3">
    <name type="scientific">Ditylum brightwellii</name>
    <dbReference type="NCBI Taxonomy" id="49249"/>
    <lineage>
        <taxon>Eukaryota</taxon>
        <taxon>Sar</taxon>
        <taxon>Stramenopiles</taxon>
        <taxon>Ochrophyta</taxon>
        <taxon>Bacillariophyta</taxon>
        <taxon>Mediophyceae</taxon>
        <taxon>Lithodesmiophycidae</taxon>
        <taxon>Lithodesmiales</taxon>
        <taxon>Lithodesmiaceae</taxon>
        <taxon>Ditylum</taxon>
    </lineage>
</organism>